<name>A0AAW0B562_9AGAR</name>
<comment type="caution">
    <text evidence="1">The sequence shown here is derived from an EMBL/GenBank/DDBJ whole genome shotgun (WGS) entry which is preliminary data.</text>
</comment>
<evidence type="ECO:0000313" key="1">
    <source>
        <dbReference type="EMBL" id="KAK7020947.1"/>
    </source>
</evidence>
<evidence type="ECO:0000313" key="2">
    <source>
        <dbReference type="Proteomes" id="UP001362999"/>
    </source>
</evidence>
<accession>A0AAW0B562</accession>
<gene>
    <name evidence="1" type="ORF">R3P38DRAFT_3358092</name>
</gene>
<dbReference type="Proteomes" id="UP001362999">
    <property type="component" value="Unassembled WGS sequence"/>
</dbReference>
<keyword evidence="2" id="KW-1185">Reference proteome</keyword>
<sequence length="249" mass="27942">MNGPYPGGQERTLEHHPRSLRSEENYDGLNESLIQRTWEAAQALHAVVQPVTPEKDIRHVEDDKFMTYTPSGRAELKGPFMPSSDFFRGCQTAVAVAFPQYYLKYCAAFKAGVCPGPWIDRAIVYKLRVMEHVDGLDDGPTASFCVGDFESGEMSKSFVQASGDFDILDIFWCSNLPIWVYRPSMNDSISDSTQIPRGNCANIAYFFYALTLYGLPVDIVKNPKQNAQCRVLNTCPKILCIEIAIPKHV</sequence>
<reference evidence="1 2" key="1">
    <citation type="journal article" date="2024" name="J Genomics">
        <title>Draft genome sequencing and assembly of Favolaschia claudopus CIRM-BRFM 2984 isolated from oak limbs.</title>
        <authorList>
            <person name="Navarro D."/>
            <person name="Drula E."/>
            <person name="Chaduli D."/>
            <person name="Cazenave R."/>
            <person name="Ahrendt S."/>
            <person name="Wang J."/>
            <person name="Lipzen A."/>
            <person name="Daum C."/>
            <person name="Barry K."/>
            <person name="Grigoriev I.V."/>
            <person name="Favel A."/>
            <person name="Rosso M.N."/>
            <person name="Martin F."/>
        </authorList>
    </citation>
    <scope>NUCLEOTIDE SEQUENCE [LARGE SCALE GENOMIC DNA]</scope>
    <source>
        <strain evidence="1 2">CIRM-BRFM 2984</strain>
    </source>
</reference>
<protein>
    <submittedName>
        <fullName evidence="1">Uncharacterized protein</fullName>
    </submittedName>
</protein>
<dbReference type="AlphaFoldDB" id="A0AAW0B562"/>
<organism evidence="1 2">
    <name type="scientific">Favolaschia claudopus</name>
    <dbReference type="NCBI Taxonomy" id="2862362"/>
    <lineage>
        <taxon>Eukaryota</taxon>
        <taxon>Fungi</taxon>
        <taxon>Dikarya</taxon>
        <taxon>Basidiomycota</taxon>
        <taxon>Agaricomycotina</taxon>
        <taxon>Agaricomycetes</taxon>
        <taxon>Agaricomycetidae</taxon>
        <taxon>Agaricales</taxon>
        <taxon>Marasmiineae</taxon>
        <taxon>Mycenaceae</taxon>
        <taxon>Favolaschia</taxon>
    </lineage>
</organism>
<dbReference type="EMBL" id="JAWWNJ010000040">
    <property type="protein sequence ID" value="KAK7020947.1"/>
    <property type="molecule type" value="Genomic_DNA"/>
</dbReference>
<proteinExistence type="predicted"/>